<keyword evidence="1" id="KW-0472">Membrane</keyword>
<keyword evidence="1" id="KW-0812">Transmembrane</keyword>
<accession>A0A1M7AP73</accession>
<dbReference type="EMBL" id="FRAC01000033">
    <property type="protein sequence ID" value="SHL44564.1"/>
    <property type="molecule type" value="Genomic_DNA"/>
</dbReference>
<dbReference type="STRING" id="1121322.SAMN02745136_04918"/>
<organism evidence="2 3">
    <name type="scientific">Anaerocolumna jejuensis DSM 15929</name>
    <dbReference type="NCBI Taxonomy" id="1121322"/>
    <lineage>
        <taxon>Bacteria</taxon>
        <taxon>Bacillati</taxon>
        <taxon>Bacillota</taxon>
        <taxon>Clostridia</taxon>
        <taxon>Lachnospirales</taxon>
        <taxon>Lachnospiraceae</taxon>
        <taxon>Anaerocolumna</taxon>
    </lineage>
</organism>
<gene>
    <name evidence="2" type="ORF">SAMN02745136_04918</name>
</gene>
<evidence type="ECO:0000313" key="2">
    <source>
        <dbReference type="EMBL" id="SHL44564.1"/>
    </source>
</evidence>
<reference evidence="2 3" key="1">
    <citation type="submission" date="2016-11" db="EMBL/GenBank/DDBJ databases">
        <authorList>
            <person name="Jaros S."/>
            <person name="Januszkiewicz K."/>
            <person name="Wedrychowicz H."/>
        </authorList>
    </citation>
    <scope>NUCLEOTIDE SEQUENCE [LARGE SCALE GENOMIC DNA]</scope>
    <source>
        <strain evidence="2 3">DSM 15929</strain>
    </source>
</reference>
<keyword evidence="3" id="KW-1185">Reference proteome</keyword>
<keyword evidence="1" id="KW-1133">Transmembrane helix</keyword>
<dbReference type="Proteomes" id="UP000184386">
    <property type="component" value="Unassembled WGS sequence"/>
</dbReference>
<protein>
    <submittedName>
        <fullName evidence="2">Uncharacterized protein</fullName>
    </submittedName>
</protein>
<dbReference type="AlphaFoldDB" id="A0A1M7AP73"/>
<feature type="transmembrane region" description="Helical" evidence="1">
    <location>
        <begin position="31"/>
        <end position="48"/>
    </location>
</feature>
<evidence type="ECO:0000313" key="3">
    <source>
        <dbReference type="Proteomes" id="UP000184386"/>
    </source>
</evidence>
<feature type="transmembrane region" description="Helical" evidence="1">
    <location>
        <begin position="7"/>
        <end position="25"/>
    </location>
</feature>
<proteinExistence type="predicted"/>
<sequence>MQRLGRLFLIVGVLLLGGTAGYRLLPGFEPFNTLIFVFICLAFGELFYQIDKRILKK</sequence>
<name>A0A1M7AP73_9FIRM</name>
<evidence type="ECO:0000256" key="1">
    <source>
        <dbReference type="SAM" id="Phobius"/>
    </source>
</evidence>